<comment type="caution">
    <text evidence="3">The sequence shown here is derived from an EMBL/GenBank/DDBJ whole genome shotgun (WGS) entry which is preliminary data.</text>
</comment>
<evidence type="ECO:0000313" key="3">
    <source>
        <dbReference type="EMBL" id="RXZ44841.1"/>
    </source>
</evidence>
<keyword evidence="4" id="KW-1185">Reference proteome</keyword>
<organism evidence="3 4">
    <name type="scientific">Crenobacter cavernae</name>
    <dbReference type="NCBI Taxonomy" id="2290923"/>
    <lineage>
        <taxon>Bacteria</taxon>
        <taxon>Pseudomonadati</taxon>
        <taxon>Pseudomonadota</taxon>
        <taxon>Betaproteobacteria</taxon>
        <taxon>Neisseriales</taxon>
        <taxon>Neisseriaceae</taxon>
        <taxon>Crenobacter</taxon>
    </lineage>
</organism>
<sequence length="144" mass="15313">MKALLKLAPAAVALAFAGNALADSAAGTWKTIDDETRQAKALVQITENPGGVLTGRIVKLFANPAAVCDKCDGDRKGKPVEGMTILWGLKKAGNDAWEDGKILDPKKGSVYSAKMKLAEGGKKLEVRGFMGVSLLGRTQTWERQ</sequence>
<dbReference type="EMBL" id="REGR01000002">
    <property type="protein sequence ID" value="RXZ44841.1"/>
    <property type="molecule type" value="Genomic_DNA"/>
</dbReference>
<feature type="signal peptide" evidence="1">
    <location>
        <begin position="1"/>
        <end position="22"/>
    </location>
</feature>
<reference evidence="3 4" key="1">
    <citation type="submission" date="2018-10" db="EMBL/GenBank/DDBJ databases">
        <title>Draft genome of Fastidiocella sp. strain 375T, a bacterium isolated from a karstic cave dripping water.</title>
        <authorList>
            <person name="Coelho C."/>
            <person name="Verissimo A."/>
            <person name="Tiago I."/>
        </authorList>
    </citation>
    <scope>NUCLEOTIDE SEQUENCE [LARGE SCALE GENOMIC DNA]</scope>
    <source>
        <strain evidence="3 4">CAVE-375</strain>
    </source>
</reference>
<evidence type="ECO:0000256" key="1">
    <source>
        <dbReference type="SAM" id="SignalP"/>
    </source>
</evidence>
<dbReference type="InterPro" id="IPR019223">
    <property type="entry name" value="DUF2147"/>
</dbReference>
<keyword evidence="1" id="KW-0732">Signal</keyword>
<dbReference type="PANTHER" id="PTHR36919:SF3">
    <property type="entry name" value="BLL5882 PROTEIN"/>
    <property type="match status" value="1"/>
</dbReference>
<dbReference type="Gene3D" id="2.40.128.520">
    <property type="match status" value="1"/>
</dbReference>
<protein>
    <submittedName>
        <fullName evidence="3">DUF2147 domain-containing protein</fullName>
    </submittedName>
</protein>
<gene>
    <name evidence="3" type="ORF">EBB06_02780</name>
</gene>
<dbReference type="PANTHER" id="PTHR36919">
    <property type="entry name" value="BLR1215 PROTEIN"/>
    <property type="match status" value="1"/>
</dbReference>
<feature type="chain" id="PRO_5047349724" evidence="1">
    <location>
        <begin position="23"/>
        <end position="144"/>
    </location>
</feature>
<name>A0ABY0FHH6_9NEIS</name>
<dbReference type="RefSeq" id="WP_129211334.1">
    <property type="nucleotide sequence ID" value="NZ_REGR01000002.1"/>
</dbReference>
<dbReference type="Pfam" id="PF09917">
    <property type="entry name" value="DUF2147"/>
    <property type="match status" value="1"/>
</dbReference>
<evidence type="ECO:0000313" key="4">
    <source>
        <dbReference type="Proteomes" id="UP000290682"/>
    </source>
</evidence>
<proteinExistence type="predicted"/>
<dbReference type="Proteomes" id="UP000290682">
    <property type="component" value="Unassembled WGS sequence"/>
</dbReference>
<feature type="domain" description="DUF2147" evidence="2">
    <location>
        <begin position="27"/>
        <end position="143"/>
    </location>
</feature>
<accession>A0ABY0FHH6</accession>
<evidence type="ECO:0000259" key="2">
    <source>
        <dbReference type="Pfam" id="PF09917"/>
    </source>
</evidence>